<dbReference type="EMBL" id="JAACXV010000042">
    <property type="protein sequence ID" value="KAF7285867.1"/>
    <property type="molecule type" value="Genomic_DNA"/>
</dbReference>
<name>A0A834J261_RHYFE</name>
<organism evidence="1 2">
    <name type="scientific">Rhynchophorus ferrugineus</name>
    <name type="common">Red palm weevil</name>
    <name type="synonym">Curculio ferrugineus</name>
    <dbReference type="NCBI Taxonomy" id="354439"/>
    <lineage>
        <taxon>Eukaryota</taxon>
        <taxon>Metazoa</taxon>
        <taxon>Ecdysozoa</taxon>
        <taxon>Arthropoda</taxon>
        <taxon>Hexapoda</taxon>
        <taxon>Insecta</taxon>
        <taxon>Pterygota</taxon>
        <taxon>Neoptera</taxon>
        <taxon>Endopterygota</taxon>
        <taxon>Coleoptera</taxon>
        <taxon>Polyphaga</taxon>
        <taxon>Cucujiformia</taxon>
        <taxon>Curculionidae</taxon>
        <taxon>Dryophthorinae</taxon>
        <taxon>Rhynchophorus</taxon>
    </lineage>
</organism>
<keyword evidence="2" id="KW-1185">Reference proteome</keyword>
<gene>
    <name evidence="1" type="ORF">GWI33_009544</name>
</gene>
<proteinExistence type="predicted"/>
<protein>
    <submittedName>
        <fullName evidence="1">Uncharacterized protein</fullName>
    </submittedName>
</protein>
<sequence length="88" mass="10319">MCFFRVFATPSQFPESARSLCHRIIKRKKFDHGASWLWRRQFVFAACLDRNSPYDDVVPSARAGPLRSVQYVRRSGETFHPISRGCRR</sequence>
<reference evidence="1" key="1">
    <citation type="submission" date="2020-08" db="EMBL/GenBank/DDBJ databases">
        <title>Genome sequencing and assembly of the red palm weevil Rhynchophorus ferrugineus.</title>
        <authorList>
            <person name="Dias G.B."/>
            <person name="Bergman C.M."/>
            <person name="Manee M."/>
        </authorList>
    </citation>
    <scope>NUCLEOTIDE SEQUENCE</scope>
    <source>
        <strain evidence="1">AA-2017</strain>
        <tissue evidence="1">Whole larva</tissue>
    </source>
</reference>
<dbReference type="AlphaFoldDB" id="A0A834J261"/>
<evidence type="ECO:0000313" key="1">
    <source>
        <dbReference type="EMBL" id="KAF7285867.1"/>
    </source>
</evidence>
<accession>A0A834J261</accession>
<evidence type="ECO:0000313" key="2">
    <source>
        <dbReference type="Proteomes" id="UP000625711"/>
    </source>
</evidence>
<dbReference type="Proteomes" id="UP000625711">
    <property type="component" value="Unassembled WGS sequence"/>
</dbReference>
<comment type="caution">
    <text evidence="1">The sequence shown here is derived from an EMBL/GenBank/DDBJ whole genome shotgun (WGS) entry which is preliminary data.</text>
</comment>